<evidence type="ECO:0000313" key="2">
    <source>
        <dbReference type="Proteomes" id="UP000887159"/>
    </source>
</evidence>
<sequence>MLSETKVCLHYEIRRHSNNLRSLNRGRLSASRKRIFLFRNRRSFAAEQFHSDVSFDAVECRAPNNSKNWQWTAEGDVSA</sequence>
<keyword evidence="2" id="KW-1185">Reference proteome</keyword>
<dbReference type="AlphaFoldDB" id="A0A8X6WCY1"/>
<evidence type="ECO:0000313" key="1">
    <source>
        <dbReference type="EMBL" id="GFY32529.1"/>
    </source>
</evidence>
<name>A0A8X6WCY1_TRICX</name>
<comment type="caution">
    <text evidence="1">The sequence shown here is derived from an EMBL/GenBank/DDBJ whole genome shotgun (WGS) entry which is preliminary data.</text>
</comment>
<accession>A0A8X6WCY1</accession>
<proteinExistence type="predicted"/>
<gene>
    <name evidence="1" type="ORF">TNCV_3560371</name>
</gene>
<dbReference type="Proteomes" id="UP000887159">
    <property type="component" value="Unassembled WGS sequence"/>
</dbReference>
<protein>
    <submittedName>
        <fullName evidence="1">Uncharacterized protein</fullName>
    </submittedName>
</protein>
<organism evidence="1 2">
    <name type="scientific">Trichonephila clavipes</name>
    <name type="common">Golden silk orbweaver</name>
    <name type="synonym">Nephila clavipes</name>
    <dbReference type="NCBI Taxonomy" id="2585209"/>
    <lineage>
        <taxon>Eukaryota</taxon>
        <taxon>Metazoa</taxon>
        <taxon>Ecdysozoa</taxon>
        <taxon>Arthropoda</taxon>
        <taxon>Chelicerata</taxon>
        <taxon>Arachnida</taxon>
        <taxon>Araneae</taxon>
        <taxon>Araneomorphae</taxon>
        <taxon>Entelegynae</taxon>
        <taxon>Araneoidea</taxon>
        <taxon>Nephilidae</taxon>
        <taxon>Trichonephila</taxon>
    </lineage>
</organism>
<dbReference type="EMBL" id="BMAU01021402">
    <property type="protein sequence ID" value="GFY32529.1"/>
    <property type="molecule type" value="Genomic_DNA"/>
</dbReference>
<reference evidence="1" key="1">
    <citation type="submission" date="2020-08" db="EMBL/GenBank/DDBJ databases">
        <title>Multicomponent nature underlies the extraordinary mechanical properties of spider dragline silk.</title>
        <authorList>
            <person name="Kono N."/>
            <person name="Nakamura H."/>
            <person name="Mori M."/>
            <person name="Yoshida Y."/>
            <person name="Ohtoshi R."/>
            <person name="Malay A.D."/>
            <person name="Moran D.A.P."/>
            <person name="Tomita M."/>
            <person name="Numata K."/>
            <person name="Arakawa K."/>
        </authorList>
    </citation>
    <scope>NUCLEOTIDE SEQUENCE</scope>
</reference>